<protein>
    <submittedName>
        <fullName evidence="1">TIGR01459 family HAD-type hydrolase</fullName>
    </submittedName>
</protein>
<organism evidence="1 2">
    <name type="scientific">Qingshengfaniella alkalisoli</name>
    <dbReference type="NCBI Taxonomy" id="2599296"/>
    <lineage>
        <taxon>Bacteria</taxon>
        <taxon>Pseudomonadati</taxon>
        <taxon>Pseudomonadota</taxon>
        <taxon>Alphaproteobacteria</taxon>
        <taxon>Rhodobacterales</taxon>
        <taxon>Paracoccaceae</taxon>
        <taxon>Qingshengfaniella</taxon>
    </lineage>
</organism>
<geneLocation type="plasmid" evidence="1 2">
    <name>unnamed1</name>
</geneLocation>
<gene>
    <name evidence="1" type="ORF">FPZ52_12495</name>
</gene>
<dbReference type="PANTHER" id="PTHR19288">
    <property type="entry name" value="4-NITROPHENYLPHOSPHATASE-RELATED"/>
    <property type="match status" value="1"/>
</dbReference>
<proteinExistence type="predicted"/>
<dbReference type="Gene3D" id="3.40.50.1000">
    <property type="entry name" value="HAD superfamily/HAD-like"/>
    <property type="match status" value="2"/>
</dbReference>
<reference evidence="1 2" key="1">
    <citation type="submission" date="2019-07" db="EMBL/GenBank/DDBJ databases">
        <title>Litoreibacter alkalisoli sp. nov., isolated from saline-alkaline soil.</title>
        <authorList>
            <person name="Wang S."/>
            <person name="Xu L."/>
            <person name="Xing Y.-T."/>
            <person name="Sun J.-Q."/>
        </authorList>
    </citation>
    <scope>NUCLEOTIDE SEQUENCE [LARGE SCALE GENOMIC DNA]</scope>
    <source>
        <strain evidence="1 2">LN3S51</strain>
        <plasmid evidence="1 2">unnamed1</plasmid>
    </source>
</reference>
<evidence type="ECO:0000313" key="1">
    <source>
        <dbReference type="EMBL" id="QDY70518.1"/>
    </source>
</evidence>
<name>A0A5B8J0V2_9RHOB</name>
<keyword evidence="2" id="KW-1185">Reference proteome</keyword>
<dbReference type="InterPro" id="IPR006357">
    <property type="entry name" value="HAD-SF_hydro_IIA"/>
</dbReference>
<keyword evidence="1" id="KW-0378">Hydrolase</keyword>
<evidence type="ECO:0000313" key="2">
    <source>
        <dbReference type="Proteomes" id="UP000318483"/>
    </source>
</evidence>
<dbReference type="GO" id="GO:0016791">
    <property type="term" value="F:phosphatase activity"/>
    <property type="evidence" value="ECO:0007669"/>
    <property type="project" value="TreeGrafter"/>
</dbReference>
<accession>A0A5B8J0V2</accession>
<dbReference type="OrthoDB" id="148966at2"/>
<dbReference type="Proteomes" id="UP000318483">
    <property type="component" value="Plasmid unnamed1"/>
</dbReference>
<dbReference type="InterPro" id="IPR023214">
    <property type="entry name" value="HAD_sf"/>
</dbReference>
<dbReference type="KEGG" id="lit:FPZ52_12495"/>
<dbReference type="SUPFAM" id="SSF56784">
    <property type="entry name" value="HAD-like"/>
    <property type="match status" value="1"/>
</dbReference>
<dbReference type="Pfam" id="PF13344">
    <property type="entry name" value="Hydrolase_6"/>
    <property type="match status" value="1"/>
</dbReference>
<dbReference type="Pfam" id="PF13242">
    <property type="entry name" value="Hydrolase_like"/>
    <property type="match status" value="1"/>
</dbReference>
<keyword evidence="1" id="KW-0614">Plasmid</keyword>
<dbReference type="EMBL" id="CP042262">
    <property type="protein sequence ID" value="QDY70518.1"/>
    <property type="molecule type" value="Genomic_DNA"/>
</dbReference>
<dbReference type="AlphaFoldDB" id="A0A5B8J0V2"/>
<dbReference type="InterPro" id="IPR036412">
    <property type="entry name" value="HAD-like_sf"/>
</dbReference>
<dbReference type="PANTHER" id="PTHR19288:SF90">
    <property type="entry name" value="OS08G0542600 PROTEIN"/>
    <property type="match status" value="1"/>
</dbReference>
<sequence>MDAISSSSSWAFERYQQVRPRLPNCSRAGKAIWAPNLAAIAAPYDAIFLDAYGVLNVGEAAIPGSIDAIATLRRLGKLVMVVSNSAGYPKAVMMARYQRLGFDFQPDEVTSSREALIQAIAEQELTDFAMILGEEHPFDDFVSAPLLLADDPAHYDAARGFLLIGSQGWTEHRQALLEATLRRHPRHVLVGNPDIVAPRENGLSLEPGYFAHRVADNTPVCPRFLGKPFPEIFRLALGRLPHPFDPSRVLMVGDTLHTDVLGGQNMGFATALVTNHGSLKDMDIDRALNLSGIVPDYILPAI</sequence>
<dbReference type="GO" id="GO:0005737">
    <property type="term" value="C:cytoplasm"/>
    <property type="evidence" value="ECO:0007669"/>
    <property type="project" value="TreeGrafter"/>
</dbReference>